<dbReference type="EMBL" id="CAUJNA010001191">
    <property type="protein sequence ID" value="CAJ1385081.1"/>
    <property type="molecule type" value="Genomic_DNA"/>
</dbReference>
<dbReference type="InterPro" id="IPR015797">
    <property type="entry name" value="NUDIX_hydrolase-like_dom_sf"/>
</dbReference>
<dbReference type="PROSITE" id="PS51462">
    <property type="entry name" value="NUDIX"/>
    <property type="match status" value="1"/>
</dbReference>
<dbReference type="PANTHER" id="PTHR43222:SF9">
    <property type="entry name" value="8-OXO-(D)GTP PHOSPHATASE"/>
    <property type="match status" value="1"/>
</dbReference>
<name>A0AA36MZ78_9DINO</name>
<evidence type="ECO:0000256" key="2">
    <source>
        <dbReference type="SAM" id="SignalP"/>
    </source>
</evidence>
<keyword evidence="2" id="KW-0732">Signal</keyword>
<dbReference type="InterPro" id="IPR020084">
    <property type="entry name" value="NUDIX_hydrolase_CS"/>
</dbReference>
<reference evidence="4" key="1">
    <citation type="submission" date="2023-08" db="EMBL/GenBank/DDBJ databases">
        <authorList>
            <person name="Chen Y."/>
            <person name="Shah S."/>
            <person name="Dougan E. K."/>
            <person name="Thang M."/>
            <person name="Chan C."/>
        </authorList>
    </citation>
    <scope>NUCLEOTIDE SEQUENCE</scope>
</reference>
<dbReference type="InterPro" id="IPR000086">
    <property type="entry name" value="NUDIX_hydrolase_dom"/>
</dbReference>
<accession>A0AA36MZ78</accession>
<feature type="signal peptide" evidence="2">
    <location>
        <begin position="1"/>
        <end position="17"/>
    </location>
</feature>
<dbReference type="AlphaFoldDB" id="A0AA36MZ78"/>
<dbReference type="GO" id="GO:0016787">
    <property type="term" value="F:hydrolase activity"/>
    <property type="evidence" value="ECO:0007669"/>
    <property type="project" value="UniProtKB-KW"/>
</dbReference>
<dbReference type="Gene3D" id="3.90.79.10">
    <property type="entry name" value="Nucleoside Triphosphate Pyrophosphohydrolase"/>
    <property type="match status" value="1"/>
</dbReference>
<gene>
    <name evidence="4" type="ORF">EVOR1521_LOCUS11767</name>
</gene>
<keyword evidence="5" id="KW-1185">Reference proteome</keyword>
<dbReference type="PANTHER" id="PTHR43222">
    <property type="entry name" value="NUDIX HYDROLASE 23"/>
    <property type="match status" value="1"/>
</dbReference>
<dbReference type="Pfam" id="PF00293">
    <property type="entry name" value="NUDIX"/>
    <property type="match status" value="1"/>
</dbReference>
<sequence length="196" mass="22280">MARVLSLIILALPQAWARGDAAHAGCFLHRGDKMLVVKLTYDGHKYDIPGGHTNWRESAASTAVRETYEESGYRAQAGKRLATVRGGFQIYDCWLQDSHPGKGHDKEVSEVRWMNAGEVKHHMNHGRWRFQNDQAYLYLRWLHNRAYSENEIEGNETSLNETEVESFEGNGTTAQLKSAPVNMTNTTGHERRLLLI</sequence>
<proteinExistence type="predicted"/>
<feature type="domain" description="Nudix hydrolase" evidence="3">
    <location>
        <begin position="19"/>
        <end position="136"/>
    </location>
</feature>
<dbReference type="SUPFAM" id="SSF55811">
    <property type="entry name" value="Nudix"/>
    <property type="match status" value="1"/>
</dbReference>
<evidence type="ECO:0000313" key="4">
    <source>
        <dbReference type="EMBL" id="CAJ1385081.1"/>
    </source>
</evidence>
<organism evidence="4 5">
    <name type="scientific">Effrenium voratum</name>
    <dbReference type="NCBI Taxonomy" id="2562239"/>
    <lineage>
        <taxon>Eukaryota</taxon>
        <taxon>Sar</taxon>
        <taxon>Alveolata</taxon>
        <taxon>Dinophyceae</taxon>
        <taxon>Suessiales</taxon>
        <taxon>Symbiodiniaceae</taxon>
        <taxon>Effrenium</taxon>
    </lineage>
</organism>
<evidence type="ECO:0000259" key="3">
    <source>
        <dbReference type="PROSITE" id="PS51462"/>
    </source>
</evidence>
<evidence type="ECO:0000313" key="5">
    <source>
        <dbReference type="Proteomes" id="UP001178507"/>
    </source>
</evidence>
<dbReference type="CDD" id="cd02883">
    <property type="entry name" value="NUDIX_Hydrolase"/>
    <property type="match status" value="1"/>
</dbReference>
<protein>
    <recommendedName>
        <fullName evidence="3">Nudix hydrolase domain-containing protein</fullName>
    </recommendedName>
</protein>
<feature type="chain" id="PRO_5041281738" description="Nudix hydrolase domain-containing protein" evidence="2">
    <location>
        <begin position="18"/>
        <end position="196"/>
    </location>
</feature>
<keyword evidence="1" id="KW-0378">Hydrolase</keyword>
<dbReference type="PROSITE" id="PS00893">
    <property type="entry name" value="NUDIX_BOX"/>
    <property type="match status" value="1"/>
</dbReference>
<dbReference type="Proteomes" id="UP001178507">
    <property type="component" value="Unassembled WGS sequence"/>
</dbReference>
<evidence type="ECO:0000256" key="1">
    <source>
        <dbReference type="ARBA" id="ARBA00022801"/>
    </source>
</evidence>
<comment type="caution">
    <text evidence="4">The sequence shown here is derived from an EMBL/GenBank/DDBJ whole genome shotgun (WGS) entry which is preliminary data.</text>
</comment>